<dbReference type="GO" id="GO:0046654">
    <property type="term" value="P:tetrahydrofolate biosynthetic process"/>
    <property type="evidence" value="ECO:0007669"/>
    <property type="project" value="TreeGrafter"/>
</dbReference>
<dbReference type="NCBIfam" id="TIGR01496">
    <property type="entry name" value="DHPS"/>
    <property type="match status" value="1"/>
</dbReference>
<reference evidence="10 11" key="1">
    <citation type="submission" date="2018-12" db="EMBL/GenBank/DDBJ databases">
        <title>Flammeovirga pectinis sp. nov., isolated from the gut of the Korean scallop, Patinopecten yessoensis.</title>
        <authorList>
            <person name="Bae J.-W."/>
            <person name="Jeong Y.-S."/>
            <person name="Kang W."/>
        </authorList>
    </citation>
    <scope>NUCLEOTIDE SEQUENCE [LARGE SCALE GENOMIC DNA]</scope>
    <source>
        <strain evidence="10 11">L12M1</strain>
    </source>
</reference>
<sequence>MINPSSFSLKIKGKLFDLNSTKVMGIINATPDSFYNNSRKVYVDDAVLQAETMLNEGASILDIGGYSSRPGADHVKEEEELNRVLPIIEAIKNKFPNSIISIDTFRSNVAKNATYFGADIINDISGGNLDDKMFNTVKELNIPYIMMHMRGTPQTMKSLTDYPKGVTFEVMKYFAEKSQEFLSDGTADIIIDPGFGFAKTIEQNYELLQNLHLFKELNLPILVGVSRKSMITKKLGITSSEALNGTSVLNTLAILKGAHILRVHDVKPAVECVKLIQ</sequence>
<keyword evidence="8" id="KW-0289">Folate biosynthesis</keyword>
<dbReference type="EC" id="2.5.1.15" evidence="4"/>
<comment type="cofactor">
    <cofactor evidence="2">
        <name>Mg(2+)</name>
        <dbReference type="ChEBI" id="CHEBI:18420"/>
    </cofactor>
</comment>
<dbReference type="GO" id="GO:0046872">
    <property type="term" value="F:metal ion binding"/>
    <property type="evidence" value="ECO:0007669"/>
    <property type="project" value="UniProtKB-KW"/>
</dbReference>
<dbReference type="Gene3D" id="3.20.20.20">
    <property type="entry name" value="Dihydropteroate synthase-like"/>
    <property type="match status" value="1"/>
</dbReference>
<dbReference type="GO" id="GO:0005829">
    <property type="term" value="C:cytosol"/>
    <property type="evidence" value="ECO:0007669"/>
    <property type="project" value="TreeGrafter"/>
</dbReference>
<comment type="pathway">
    <text evidence="3">Cofactor biosynthesis; tetrahydrofolate biosynthesis; 7,8-dihydrofolate from 2-amino-4-hydroxy-6-hydroxymethyl-7,8-dihydropteridine diphosphate and 4-aminobenzoate: step 1/2.</text>
</comment>
<comment type="catalytic activity">
    <reaction evidence="1">
        <text>(7,8-dihydropterin-6-yl)methyl diphosphate + 4-aminobenzoate = 7,8-dihydropteroate + diphosphate</text>
        <dbReference type="Rhea" id="RHEA:19949"/>
        <dbReference type="ChEBI" id="CHEBI:17836"/>
        <dbReference type="ChEBI" id="CHEBI:17839"/>
        <dbReference type="ChEBI" id="CHEBI:33019"/>
        <dbReference type="ChEBI" id="CHEBI:72950"/>
        <dbReference type="EC" id="2.5.1.15"/>
    </reaction>
</comment>
<proteinExistence type="predicted"/>
<accession>A0A3S9NZ18</accession>
<organism evidence="10 11">
    <name type="scientific">Flammeovirga pectinis</name>
    <dbReference type="NCBI Taxonomy" id="2494373"/>
    <lineage>
        <taxon>Bacteria</taxon>
        <taxon>Pseudomonadati</taxon>
        <taxon>Bacteroidota</taxon>
        <taxon>Cytophagia</taxon>
        <taxon>Cytophagales</taxon>
        <taxon>Flammeovirgaceae</taxon>
        <taxon>Flammeovirga</taxon>
    </lineage>
</organism>
<dbReference type="CDD" id="cd00739">
    <property type="entry name" value="DHPS"/>
    <property type="match status" value="1"/>
</dbReference>
<evidence type="ECO:0000256" key="2">
    <source>
        <dbReference type="ARBA" id="ARBA00001946"/>
    </source>
</evidence>
<dbReference type="InterPro" id="IPR000489">
    <property type="entry name" value="Pterin-binding_dom"/>
</dbReference>
<evidence type="ECO:0000313" key="11">
    <source>
        <dbReference type="Proteomes" id="UP000267268"/>
    </source>
</evidence>
<keyword evidence="5 10" id="KW-0808">Transferase</keyword>
<keyword evidence="11" id="KW-1185">Reference proteome</keyword>
<dbReference type="PANTHER" id="PTHR20941:SF1">
    <property type="entry name" value="FOLIC ACID SYNTHESIS PROTEIN FOL1"/>
    <property type="match status" value="1"/>
</dbReference>
<dbReference type="SUPFAM" id="SSF51717">
    <property type="entry name" value="Dihydropteroate synthetase-like"/>
    <property type="match status" value="1"/>
</dbReference>
<evidence type="ECO:0000256" key="8">
    <source>
        <dbReference type="ARBA" id="ARBA00022909"/>
    </source>
</evidence>
<evidence type="ECO:0000256" key="1">
    <source>
        <dbReference type="ARBA" id="ARBA00000012"/>
    </source>
</evidence>
<evidence type="ECO:0000256" key="5">
    <source>
        <dbReference type="ARBA" id="ARBA00022679"/>
    </source>
</evidence>
<dbReference type="KEGG" id="fll:EI427_02990"/>
<evidence type="ECO:0000259" key="9">
    <source>
        <dbReference type="PROSITE" id="PS50972"/>
    </source>
</evidence>
<dbReference type="GO" id="GO:0004156">
    <property type="term" value="F:dihydropteroate synthase activity"/>
    <property type="evidence" value="ECO:0007669"/>
    <property type="project" value="UniProtKB-EC"/>
</dbReference>
<evidence type="ECO:0000256" key="6">
    <source>
        <dbReference type="ARBA" id="ARBA00022723"/>
    </source>
</evidence>
<evidence type="ECO:0000313" key="10">
    <source>
        <dbReference type="EMBL" id="AZQ61222.1"/>
    </source>
</evidence>
<gene>
    <name evidence="10" type="primary">folP</name>
    <name evidence="10" type="ORF">EI427_02990</name>
</gene>
<dbReference type="InterPro" id="IPR045031">
    <property type="entry name" value="DHP_synth-like"/>
</dbReference>
<dbReference type="GO" id="GO:0046656">
    <property type="term" value="P:folic acid biosynthetic process"/>
    <property type="evidence" value="ECO:0007669"/>
    <property type="project" value="UniProtKB-KW"/>
</dbReference>
<protein>
    <recommendedName>
        <fullName evidence="4">dihydropteroate synthase</fullName>
        <ecNumber evidence="4">2.5.1.15</ecNumber>
    </recommendedName>
</protein>
<dbReference type="PANTHER" id="PTHR20941">
    <property type="entry name" value="FOLATE SYNTHESIS PROTEINS"/>
    <property type="match status" value="1"/>
</dbReference>
<feature type="domain" description="Pterin-binding" evidence="9">
    <location>
        <begin position="21"/>
        <end position="274"/>
    </location>
</feature>
<evidence type="ECO:0000256" key="3">
    <source>
        <dbReference type="ARBA" id="ARBA00004763"/>
    </source>
</evidence>
<dbReference type="InterPro" id="IPR011005">
    <property type="entry name" value="Dihydropteroate_synth-like_sf"/>
</dbReference>
<evidence type="ECO:0000256" key="4">
    <source>
        <dbReference type="ARBA" id="ARBA00012458"/>
    </source>
</evidence>
<dbReference type="PROSITE" id="PS00793">
    <property type="entry name" value="DHPS_2"/>
    <property type="match status" value="1"/>
</dbReference>
<dbReference type="PROSITE" id="PS50972">
    <property type="entry name" value="PTERIN_BINDING"/>
    <property type="match status" value="1"/>
</dbReference>
<dbReference type="Proteomes" id="UP000267268">
    <property type="component" value="Chromosome 1"/>
</dbReference>
<dbReference type="AlphaFoldDB" id="A0A3S9NZ18"/>
<dbReference type="InterPro" id="IPR006390">
    <property type="entry name" value="DHP_synth_dom"/>
</dbReference>
<dbReference type="EMBL" id="CP034562">
    <property type="protein sequence ID" value="AZQ61222.1"/>
    <property type="molecule type" value="Genomic_DNA"/>
</dbReference>
<keyword evidence="6" id="KW-0479">Metal-binding</keyword>
<dbReference type="OrthoDB" id="9811744at2"/>
<evidence type="ECO:0000256" key="7">
    <source>
        <dbReference type="ARBA" id="ARBA00022842"/>
    </source>
</evidence>
<dbReference type="Pfam" id="PF00809">
    <property type="entry name" value="Pterin_bind"/>
    <property type="match status" value="1"/>
</dbReference>
<keyword evidence="7" id="KW-0460">Magnesium</keyword>
<name>A0A3S9NZ18_9BACT</name>